<dbReference type="GeneID" id="85226324"/>
<feature type="compositionally biased region" description="Polar residues" evidence="8">
    <location>
        <begin position="218"/>
        <end position="235"/>
    </location>
</feature>
<keyword evidence="2" id="KW-0479">Metal-binding</keyword>
<dbReference type="GO" id="GO:0005634">
    <property type="term" value="C:nucleus"/>
    <property type="evidence" value="ECO:0007669"/>
    <property type="project" value="UniProtKB-SubCell"/>
</dbReference>
<feature type="compositionally biased region" description="Basic and acidic residues" evidence="8">
    <location>
        <begin position="578"/>
        <end position="588"/>
    </location>
</feature>
<dbReference type="Proteomes" id="UP001217754">
    <property type="component" value="Chromosome 4"/>
</dbReference>
<dbReference type="SMART" id="SM00355">
    <property type="entry name" value="ZnF_C2H2"/>
    <property type="match status" value="3"/>
</dbReference>
<name>A0AAF0EYW2_9BASI</name>
<dbReference type="GO" id="GO:0008270">
    <property type="term" value="F:zinc ion binding"/>
    <property type="evidence" value="ECO:0007669"/>
    <property type="project" value="UniProtKB-KW"/>
</dbReference>
<comment type="subcellular location">
    <subcellularLocation>
        <location evidence="1">Nucleus</location>
    </subcellularLocation>
</comment>
<feature type="domain" description="C2H2-type" evidence="9">
    <location>
        <begin position="450"/>
        <end position="479"/>
    </location>
</feature>
<evidence type="ECO:0000259" key="9">
    <source>
        <dbReference type="PROSITE" id="PS50157"/>
    </source>
</evidence>
<keyword evidence="5" id="KW-0862">Zinc</keyword>
<dbReference type="GO" id="GO:0000981">
    <property type="term" value="F:DNA-binding transcription factor activity, RNA polymerase II-specific"/>
    <property type="evidence" value="ECO:0007669"/>
    <property type="project" value="TreeGrafter"/>
</dbReference>
<accession>A0AAF0EYW2</accession>
<evidence type="ECO:0000313" key="10">
    <source>
        <dbReference type="EMBL" id="WFD39693.1"/>
    </source>
</evidence>
<dbReference type="EMBL" id="CP119961">
    <property type="protein sequence ID" value="WFD39693.1"/>
    <property type="molecule type" value="Genomic_DNA"/>
</dbReference>
<keyword evidence="3" id="KW-0677">Repeat</keyword>
<evidence type="ECO:0000256" key="6">
    <source>
        <dbReference type="ARBA" id="ARBA00023242"/>
    </source>
</evidence>
<feature type="domain" description="C2H2-type" evidence="9">
    <location>
        <begin position="510"/>
        <end position="541"/>
    </location>
</feature>
<dbReference type="PANTHER" id="PTHR24388:SF54">
    <property type="entry name" value="PROTEIN ESCARGOT"/>
    <property type="match status" value="1"/>
</dbReference>
<feature type="region of interest" description="Disordered" evidence="8">
    <location>
        <begin position="51"/>
        <end position="102"/>
    </location>
</feature>
<evidence type="ECO:0000313" key="11">
    <source>
        <dbReference type="Proteomes" id="UP001217754"/>
    </source>
</evidence>
<gene>
    <name evidence="10" type="ORF">MJAP1_002673</name>
</gene>
<dbReference type="SUPFAM" id="SSF57667">
    <property type="entry name" value="beta-beta-alpha zinc fingers"/>
    <property type="match status" value="1"/>
</dbReference>
<feature type="region of interest" description="Disordered" evidence="8">
    <location>
        <begin position="216"/>
        <end position="235"/>
    </location>
</feature>
<dbReference type="PANTHER" id="PTHR24388">
    <property type="entry name" value="ZINC FINGER PROTEIN"/>
    <property type="match status" value="1"/>
</dbReference>
<dbReference type="InterPro" id="IPR013087">
    <property type="entry name" value="Znf_C2H2_type"/>
</dbReference>
<sequence length="602" mass="63925">MAPPTLQDLENDGRLADANSNPGMNLLLSLTLKLVPNAKNGEMGNTFDFAHAPPMLPNGPGPGEANAALSQNAPPPPPVSAVPDMRPAASAAPMAPPLGTGKAPPVLDGMPNVPPLQEPLLPPFPAPGVSGNGPFPVPFGPFDPTTQLDSIASAASETAANEFSEGMYSKPPTDPAVQLPTIPPPFFPPQSPASYLSMMRQASLGAQSFGGPRLDATAGSTPESVARTPSPSNVQNAMLYGPNTPRSIATPMPISRDASFESQNSLLHLSASEPELPRPNLVKLERDLSAPDSLRHIPRADEEEAQRKAIEEAVRNLSAHHQMASTAALQHHQRKMGMPLKHGDEPLPSHVAAKHALEPLNGPAKRARSDTPHPPEFKPQLLSKSGGTTPVLARAEELQRSASTSDLASQKRFQCPKCSRAFARAYNLNTHLSTHDPDPNRAKPFPCPYKSCKSEGGRSFSRKHDLQRHVASVHEWEPEPGVSESTGEVVSGGDTGGLASLGLGAPGKKFRCDKCTRAFVRRDALRRHHCERMAEHTDDARDSQPDSPASPYAVRNVSGDVVHQVALQLMAEAEAKGETLNAGDRHSPVDASRSSSAISVAR</sequence>
<reference evidence="10" key="1">
    <citation type="submission" date="2023-03" db="EMBL/GenBank/DDBJ databases">
        <title>Mating type loci evolution in Malassezia.</title>
        <authorList>
            <person name="Coelho M.A."/>
        </authorList>
    </citation>
    <scope>NUCLEOTIDE SEQUENCE</scope>
    <source>
        <strain evidence="10">CBS 9431</strain>
    </source>
</reference>
<keyword evidence="6" id="KW-0539">Nucleus</keyword>
<feature type="region of interest" description="Disordered" evidence="8">
    <location>
        <begin position="1"/>
        <end position="23"/>
    </location>
</feature>
<dbReference type="InterPro" id="IPR050527">
    <property type="entry name" value="Snail/Krueppel_Znf"/>
</dbReference>
<dbReference type="InterPro" id="IPR036236">
    <property type="entry name" value="Znf_C2H2_sf"/>
</dbReference>
<dbReference type="Pfam" id="PF00096">
    <property type="entry name" value="zf-C2H2"/>
    <property type="match status" value="2"/>
</dbReference>
<protein>
    <recommendedName>
        <fullName evidence="9">C2H2-type domain-containing protein</fullName>
    </recommendedName>
</protein>
<feature type="compositionally biased region" description="Basic and acidic residues" evidence="8">
    <location>
        <begin position="367"/>
        <end position="376"/>
    </location>
</feature>
<feature type="region of interest" description="Disordered" evidence="8">
    <location>
        <begin position="362"/>
        <end position="387"/>
    </location>
</feature>
<keyword evidence="11" id="KW-1185">Reference proteome</keyword>
<dbReference type="Gene3D" id="3.30.160.60">
    <property type="entry name" value="Classic Zinc Finger"/>
    <property type="match status" value="2"/>
</dbReference>
<dbReference type="PROSITE" id="PS00028">
    <property type="entry name" value="ZINC_FINGER_C2H2_1"/>
    <property type="match status" value="1"/>
</dbReference>
<dbReference type="AlphaFoldDB" id="A0AAF0EYW2"/>
<evidence type="ECO:0000256" key="3">
    <source>
        <dbReference type="ARBA" id="ARBA00022737"/>
    </source>
</evidence>
<feature type="compositionally biased region" description="Low complexity" evidence="8">
    <location>
        <begin position="81"/>
        <end position="93"/>
    </location>
</feature>
<evidence type="ECO:0000256" key="1">
    <source>
        <dbReference type="ARBA" id="ARBA00004123"/>
    </source>
</evidence>
<feature type="compositionally biased region" description="Low complexity" evidence="8">
    <location>
        <begin position="589"/>
        <end position="602"/>
    </location>
</feature>
<evidence type="ECO:0000256" key="8">
    <source>
        <dbReference type="SAM" id="MobiDB-lite"/>
    </source>
</evidence>
<proteinExistence type="predicted"/>
<evidence type="ECO:0000256" key="4">
    <source>
        <dbReference type="ARBA" id="ARBA00022771"/>
    </source>
</evidence>
<feature type="region of interest" description="Disordered" evidence="8">
    <location>
        <begin position="578"/>
        <end position="602"/>
    </location>
</feature>
<dbReference type="PROSITE" id="PS50157">
    <property type="entry name" value="ZINC_FINGER_C2H2_2"/>
    <property type="match status" value="3"/>
</dbReference>
<evidence type="ECO:0000256" key="7">
    <source>
        <dbReference type="PROSITE-ProRule" id="PRU00042"/>
    </source>
</evidence>
<evidence type="ECO:0000256" key="5">
    <source>
        <dbReference type="ARBA" id="ARBA00022833"/>
    </source>
</evidence>
<feature type="domain" description="C2H2-type" evidence="9">
    <location>
        <begin position="413"/>
        <end position="440"/>
    </location>
</feature>
<dbReference type="RefSeq" id="XP_060122590.1">
    <property type="nucleotide sequence ID" value="XM_060266607.1"/>
</dbReference>
<dbReference type="GO" id="GO:0000978">
    <property type="term" value="F:RNA polymerase II cis-regulatory region sequence-specific DNA binding"/>
    <property type="evidence" value="ECO:0007669"/>
    <property type="project" value="TreeGrafter"/>
</dbReference>
<organism evidence="10 11">
    <name type="scientific">Malassezia japonica</name>
    <dbReference type="NCBI Taxonomy" id="223818"/>
    <lineage>
        <taxon>Eukaryota</taxon>
        <taxon>Fungi</taxon>
        <taxon>Dikarya</taxon>
        <taxon>Basidiomycota</taxon>
        <taxon>Ustilaginomycotina</taxon>
        <taxon>Malasseziomycetes</taxon>
        <taxon>Malasseziales</taxon>
        <taxon>Malasseziaceae</taxon>
        <taxon>Malassezia</taxon>
    </lineage>
</organism>
<evidence type="ECO:0000256" key="2">
    <source>
        <dbReference type="ARBA" id="ARBA00022723"/>
    </source>
</evidence>
<keyword evidence="4 7" id="KW-0863">Zinc-finger</keyword>